<protein>
    <submittedName>
        <fullName evidence="3">Reverse transcriptase domain-containing protein</fullName>
    </submittedName>
</protein>
<dbReference type="Proteomes" id="UP000275846">
    <property type="component" value="Unassembled WGS sequence"/>
</dbReference>
<evidence type="ECO:0000313" key="3">
    <source>
        <dbReference type="WBParaSite" id="SSLN_0001762701-mRNA-1"/>
    </source>
</evidence>
<dbReference type="EMBL" id="UYSU01041783">
    <property type="protein sequence ID" value="VDM03364.1"/>
    <property type="molecule type" value="Genomic_DNA"/>
</dbReference>
<organism evidence="3">
    <name type="scientific">Schistocephalus solidus</name>
    <name type="common">Tapeworm</name>
    <dbReference type="NCBI Taxonomy" id="70667"/>
    <lineage>
        <taxon>Eukaryota</taxon>
        <taxon>Metazoa</taxon>
        <taxon>Spiralia</taxon>
        <taxon>Lophotrochozoa</taxon>
        <taxon>Platyhelminthes</taxon>
        <taxon>Cestoda</taxon>
        <taxon>Eucestoda</taxon>
        <taxon>Diphyllobothriidea</taxon>
        <taxon>Diphyllobothriidae</taxon>
        <taxon>Schistocephalus</taxon>
    </lineage>
</organism>
<gene>
    <name evidence="1" type="ORF">SSLN_LOCUS16978</name>
</gene>
<evidence type="ECO:0000313" key="1">
    <source>
        <dbReference type="EMBL" id="VDM03364.1"/>
    </source>
</evidence>
<evidence type="ECO:0000313" key="2">
    <source>
        <dbReference type="Proteomes" id="UP000275846"/>
    </source>
</evidence>
<dbReference type="AlphaFoldDB" id="A0A183TKI0"/>
<reference evidence="1 2" key="2">
    <citation type="submission" date="2018-11" db="EMBL/GenBank/DDBJ databases">
        <authorList>
            <consortium name="Pathogen Informatics"/>
        </authorList>
    </citation>
    <scope>NUCLEOTIDE SEQUENCE [LARGE SCALE GENOMIC DNA]</scope>
    <source>
        <strain evidence="1 2">NST_G2</strain>
    </source>
</reference>
<proteinExistence type="predicted"/>
<sequence length="83" mass="9000">MQAPTPVSTTTVHDSLFADDCALSTMTEQAMKRSMDLFFADCANSGFTISAEKTVVMHQSPPSAEHDDPRITVNCTQIKIAAH</sequence>
<reference evidence="3" key="1">
    <citation type="submission" date="2016-06" db="UniProtKB">
        <authorList>
            <consortium name="WormBaseParasite"/>
        </authorList>
    </citation>
    <scope>IDENTIFICATION</scope>
</reference>
<name>A0A183TKI0_SCHSO</name>
<accession>A0A183TKI0</accession>
<dbReference type="OrthoDB" id="6783238at2759"/>
<keyword evidence="2" id="KW-1185">Reference proteome</keyword>
<dbReference type="WBParaSite" id="SSLN_0001762701-mRNA-1">
    <property type="protein sequence ID" value="SSLN_0001762701-mRNA-1"/>
    <property type="gene ID" value="SSLN_0001762701"/>
</dbReference>